<evidence type="ECO:0000313" key="1">
    <source>
        <dbReference type="EMBL" id="AFZ67559.1"/>
    </source>
</evidence>
<dbReference type="RefSeq" id="WP_015235864.1">
    <property type="nucleotide sequence ID" value="NC_019793.1"/>
</dbReference>
<proteinExistence type="predicted"/>
<dbReference type="EMBL" id="CP003382">
    <property type="protein sequence ID" value="AFZ67559.1"/>
    <property type="molecule type" value="Genomic_DNA"/>
</dbReference>
<gene>
    <name evidence="1" type="ordered locus">Deipe_2063</name>
</gene>
<dbReference type="AlphaFoldDB" id="L0A287"/>
<dbReference type="PATRIC" id="fig|937777.3.peg.2073"/>
<reference evidence="2" key="1">
    <citation type="submission" date="2012-03" db="EMBL/GenBank/DDBJ databases">
        <title>Complete sequence of chromosome of Deinococcus peraridilitoris DSM 19664.</title>
        <authorList>
            <person name="Lucas S."/>
            <person name="Copeland A."/>
            <person name="Lapidus A."/>
            <person name="Glavina del Rio T."/>
            <person name="Dalin E."/>
            <person name="Tice H."/>
            <person name="Bruce D."/>
            <person name="Goodwin L."/>
            <person name="Pitluck S."/>
            <person name="Peters L."/>
            <person name="Mikhailova N."/>
            <person name="Lu M."/>
            <person name="Kyrpides N."/>
            <person name="Mavromatis K."/>
            <person name="Ivanova N."/>
            <person name="Brettin T."/>
            <person name="Detter J.C."/>
            <person name="Han C."/>
            <person name="Larimer F."/>
            <person name="Land M."/>
            <person name="Hauser L."/>
            <person name="Markowitz V."/>
            <person name="Cheng J.-F."/>
            <person name="Hugenholtz P."/>
            <person name="Woyke T."/>
            <person name="Wu D."/>
            <person name="Pukall R."/>
            <person name="Steenblock K."/>
            <person name="Brambilla E."/>
            <person name="Klenk H.-P."/>
            <person name="Eisen J.A."/>
        </authorList>
    </citation>
    <scope>NUCLEOTIDE SEQUENCE [LARGE SCALE GENOMIC DNA]</scope>
    <source>
        <strain evidence="2">DSM 19664 / LMG 22246 / CIP 109416 / KR-200</strain>
    </source>
</reference>
<organism evidence="1 2">
    <name type="scientific">Deinococcus peraridilitoris (strain DSM 19664 / LMG 22246 / CIP 109416 / KR-200)</name>
    <dbReference type="NCBI Taxonomy" id="937777"/>
    <lineage>
        <taxon>Bacteria</taxon>
        <taxon>Thermotogati</taxon>
        <taxon>Deinococcota</taxon>
        <taxon>Deinococci</taxon>
        <taxon>Deinococcales</taxon>
        <taxon>Deinococcaceae</taxon>
        <taxon>Deinococcus</taxon>
    </lineage>
</organism>
<keyword evidence="2" id="KW-1185">Reference proteome</keyword>
<dbReference type="STRING" id="937777.Deipe_2063"/>
<name>L0A287_DEIPD</name>
<evidence type="ECO:0000313" key="2">
    <source>
        <dbReference type="Proteomes" id="UP000010467"/>
    </source>
</evidence>
<accession>L0A287</accession>
<evidence type="ECO:0008006" key="3">
    <source>
        <dbReference type="Google" id="ProtNLM"/>
    </source>
</evidence>
<dbReference type="HOGENOM" id="CLU_3098042_0_0_0"/>
<dbReference type="KEGG" id="dpd:Deipe_2063"/>
<dbReference type="Proteomes" id="UP000010467">
    <property type="component" value="Chromosome"/>
</dbReference>
<protein>
    <recommendedName>
        <fullName evidence="3">Transposase</fullName>
    </recommendedName>
</protein>
<sequence>MVWNLARTYIPTDLPVAQQTARRLNSHAGKLRRYRVEVKDNKVRLEWCVLP</sequence>